<gene>
    <name evidence="1" type="ORF">PAUS00366_LOCUS16032</name>
    <name evidence="2" type="ORF">PAUS00366_LOCUS16033</name>
</gene>
<name>A0A6V0B0K7_9STRA</name>
<protein>
    <submittedName>
        <fullName evidence="1">Uncharacterized protein</fullName>
    </submittedName>
</protein>
<organism evidence="1">
    <name type="scientific">Pseudo-nitzschia australis</name>
    <dbReference type="NCBI Taxonomy" id="44445"/>
    <lineage>
        <taxon>Eukaryota</taxon>
        <taxon>Sar</taxon>
        <taxon>Stramenopiles</taxon>
        <taxon>Ochrophyta</taxon>
        <taxon>Bacillariophyta</taxon>
        <taxon>Bacillariophyceae</taxon>
        <taxon>Bacillariophycidae</taxon>
        <taxon>Bacillariales</taxon>
        <taxon>Bacillariaceae</taxon>
        <taxon>Pseudo-nitzschia</taxon>
    </lineage>
</organism>
<dbReference type="EMBL" id="HBIX01023124">
    <property type="protein sequence ID" value="CAE0723276.1"/>
    <property type="molecule type" value="Transcribed_RNA"/>
</dbReference>
<dbReference type="AlphaFoldDB" id="A0A6V0B0K7"/>
<reference evidence="1" key="1">
    <citation type="submission" date="2021-01" db="EMBL/GenBank/DDBJ databases">
        <authorList>
            <person name="Corre E."/>
            <person name="Pelletier E."/>
            <person name="Niang G."/>
            <person name="Scheremetjew M."/>
            <person name="Finn R."/>
            <person name="Kale V."/>
            <person name="Holt S."/>
            <person name="Cochrane G."/>
            <person name="Meng A."/>
            <person name="Brown T."/>
            <person name="Cohen L."/>
        </authorList>
    </citation>
    <scope>NUCLEOTIDE SEQUENCE</scope>
    <source>
        <strain evidence="1">10249 10 AB</strain>
    </source>
</reference>
<evidence type="ECO:0000313" key="1">
    <source>
        <dbReference type="EMBL" id="CAE0723276.1"/>
    </source>
</evidence>
<proteinExistence type="predicted"/>
<sequence>MASIFKNLNFNALFASHPSDSFEEPIYPISHKRHVVFSERVKVVEIPSAKLLTQKDKKALWYSEPGESAGKRSRARLLLCAIEDHRDDSSESEHEEDQAFERPEDRRKLPISAVLVEQKHQRVSGIEDSVFIAKIYKQCSAHATMKAQIRAMQDEEEARREYMATESRARRKSKNIFQRILER</sequence>
<accession>A0A6V0B0K7</accession>
<dbReference type="EMBL" id="HBIX01023125">
    <property type="protein sequence ID" value="CAE0723277.1"/>
    <property type="molecule type" value="Transcribed_RNA"/>
</dbReference>
<evidence type="ECO:0000313" key="2">
    <source>
        <dbReference type="EMBL" id="CAE0723277.1"/>
    </source>
</evidence>